<dbReference type="AlphaFoldDB" id="A0A7E4W2H7"/>
<comment type="cofactor">
    <cofactor evidence="9 10">
        <name>Zn(2+)</name>
        <dbReference type="ChEBI" id="CHEBI:29105"/>
    </cofactor>
    <text evidence="9 10">Binds 1 zinc ion per subunit.</text>
</comment>
<feature type="binding site" evidence="9">
    <location>
        <position position="234"/>
    </location>
    <ligand>
        <name>Zn(2+)</name>
        <dbReference type="ChEBI" id="CHEBI:29105"/>
        <note>catalytic</note>
    </ligand>
</feature>
<keyword evidence="10" id="KW-0732">Signal</keyword>
<dbReference type="CDD" id="cd04280">
    <property type="entry name" value="ZnMc_astacin_like"/>
    <property type="match status" value="1"/>
</dbReference>
<dbReference type="InterPro" id="IPR035914">
    <property type="entry name" value="Sperma_CUB_dom_sf"/>
</dbReference>
<name>A0A7E4W2H7_PANRE</name>
<keyword evidence="4 9" id="KW-0378">Hydrolase</keyword>
<feature type="compositionally biased region" description="Low complexity" evidence="11">
    <location>
        <begin position="514"/>
        <end position="541"/>
    </location>
</feature>
<dbReference type="InterPro" id="IPR000742">
    <property type="entry name" value="EGF"/>
</dbReference>
<dbReference type="PROSITE" id="PS01180">
    <property type="entry name" value="CUB"/>
    <property type="match status" value="1"/>
</dbReference>
<evidence type="ECO:0000256" key="8">
    <source>
        <dbReference type="PROSITE-ProRule" id="PRU00076"/>
    </source>
</evidence>
<keyword evidence="7 8" id="KW-1015">Disulfide bond</keyword>
<keyword evidence="15" id="KW-1185">Reference proteome</keyword>
<keyword evidence="2 9" id="KW-0645">Protease</keyword>
<organism evidence="15 16">
    <name type="scientific">Panagrellus redivivus</name>
    <name type="common">Microworm</name>
    <dbReference type="NCBI Taxonomy" id="6233"/>
    <lineage>
        <taxon>Eukaryota</taxon>
        <taxon>Metazoa</taxon>
        <taxon>Ecdysozoa</taxon>
        <taxon>Nematoda</taxon>
        <taxon>Chromadorea</taxon>
        <taxon>Rhabditida</taxon>
        <taxon>Tylenchina</taxon>
        <taxon>Panagrolaimomorpha</taxon>
        <taxon>Panagrolaimoidea</taxon>
        <taxon>Panagrolaimidae</taxon>
        <taxon>Panagrellus</taxon>
    </lineage>
</organism>
<evidence type="ECO:0000256" key="3">
    <source>
        <dbReference type="ARBA" id="ARBA00022723"/>
    </source>
</evidence>
<feature type="chain" id="PRO_5029035847" description="Metalloendopeptidase" evidence="10">
    <location>
        <begin position="23"/>
        <end position="675"/>
    </location>
</feature>
<keyword evidence="1 8" id="KW-0245">EGF-like domain</keyword>
<dbReference type="CDD" id="cd00041">
    <property type="entry name" value="CUB"/>
    <property type="match status" value="1"/>
</dbReference>
<dbReference type="PROSITE" id="PS01186">
    <property type="entry name" value="EGF_2"/>
    <property type="match status" value="1"/>
</dbReference>
<evidence type="ECO:0000256" key="2">
    <source>
        <dbReference type="ARBA" id="ARBA00022670"/>
    </source>
</evidence>
<dbReference type="InterPro" id="IPR034035">
    <property type="entry name" value="Astacin-like_dom"/>
</dbReference>
<feature type="region of interest" description="Disordered" evidence="11">
    <location>
        <begin position="510"/>
        <end position="545"/>
    </location>
</feature>
<dbReference type="PROSITE" id="PS50026">
    <property type="entry name" value="EGF_3"/>
    <property type="match status" value="1"/>
</dbReference>
<dbReference type="EC" id="3.4.24.-" evidence="10"/>
<feature type="disulfide bond" evidence="8">
    <location>
        <begin position="357"/>
        <end position="366"/>
    </location>
</feature>
<dbReference type="InterPro" id="IPR000859">
    <property type="entry name" value="CUB_dom"/>
</dbReference>
<dbReference type="GO" id="GO:0006508">
    <property type="term" value="P:proteolysis"/>
    <property type="evidence" value="ECO:0007669"/>
    <property type="project" value="UniProtKB-KW"/>
</dbReference>
<accession>A0A7E4W2H7</accession>
<evidence type="ECO:0000256" key="1">
    <source>
        <dbReference type="ARBA" id="ARBA00022536"/>
    </source>
</evidence>
<dbReference type="PROSITE" id="PS51864">
    <property type="entry name" value="ASTACIN"/>
    <property type="match status" value="1"/>
</dbReference>
<dbReference type="SUPFAM" id="SSF55486">
    <property type="entry name" value="Metalloproteases ('zincins'), catalytic domain"/>
    <property type="match status" value="1"/>
</dbReference>
<proteinExistence type="predicted"/>
<feature type="domain" description="Peptidase M12A" evidence="14">
    <location>
        <begin position="141"/>
        <end position="337"/>
    </location>
</feature>
<dbReference type="Pfam" id="PF01400">
    <property type="entry name" value="Astacin"/>
    <property type="match status" value="1"/>
</dbReference>
<evidence type="ECO:0000259" key="14">
    <source>
        <dbReference type="PROSITE" id="PS51864"/>
    </source>
</evidence>
<dbReference type="InterPro" id="IPR001506">
    <property type="entry name" value="Peptidase_M12A"/>
</dbReference>
<dbReference type="Gene3D" id="2.60.120.290">
    <property type="entry name" value="Spermadhesin, CUB domain"/>
    <property type="match status" value="1"/>
</dbReference>
<dbReference type="Proteomes" id="UP000492821">
    <property type="component" value="Unassembled WGS sequence"/>
</dbReference>
<dbReference type="PANTHER" id="PTHR10127:SF877">
    <property type="entry name" value="ZINC METALLOPROTEINASE NAS-34"/>
    <property type="match status" value="1"/>
</dbReference>
<dbReference type="GO" id="GO:0008270">
    <property type="term" value="F:zinc ion binding"/>
    <property type="evidence" value="ECO:0007669"/>
    <property type="project" value="UniProtKB-UniRule"/>
</dbReference>
<evidence type="ECO:0000256" key="7">
    <source>
        <dbReference type="ARBA" id="ARBA00023157"/>
    </source>
</evidence>
<dbReference type="PRINTS" id="PR00480">
    <property type="entry name" value="ASTACIN"/>
</dbReference>
<dbReference type="PROSITE" id="PS00022">
    <property type="entry name" value="EGF_1"/>
    <property type="match status" value="1"/>
</dbReference>
<feature type="active site" evidence="9">
    <location>
        <position position="231"/>
    </location>
</feature>
<evidence type="ECO:0000256" key="9">
    <source>
        <dbReference type="PROSITE-ProRule" id="PRU01211"/>
    </source>
</evidence>
<evidence type="ECO:0000256" key="5">
    <source>
        <dbReference type="ARBA" id="ARBA00022833"/>
    </source>
</evidence>
<keyword evidence="6 9" id="KW-0482">Metalloprotease</keyword>
<comment type="caution">
    <text evidence="8">Lacks conserved residue(s) required for the propagation of feature annotation.</text>
</comment>
<dbReference type="Gene3D" id="2.10.25.10">
    <property type="entry name" value="Laminin"/>
    <property type="match status" value="1"/>
</dbReference>
<dbReference type="WBParaSite" id="Pan_g6188.t1">
    <property type="protein sequence ID" value="Pan_g6188.t1"/>
    <property type="gene ID" value="Pan_g6188"/>
</dbReference>
<protein>
    <recommendedName>
        <fullName evidence="10">Metalloendopeptidase</fullName>
        <ecNumber evidence="10">3.4.24.-</ecNumber>
    </recommendedName>
</protein>
<reference evidence="15" key="1">
    <citation type="journal article" date="2013" name="Genetics">
        <title>The draft genome and transcriptome of Panagrellus redivivus are shaped by the harsh demands of a free-living lifestyle.</title>
        <authorList>
            <person name="Srinivasan J."/>
            <person name="Dillman A.R."/>
            <person name="Macchietto M.G."/>
            <person name="Heikkinen L."/>
            <person name="Lakso M."/>
            <person name="Fracchia K.M."/>
            <person name="Antoshechkin I."/>
            <person name="Mortazavi A."/>
            <person name="Wong G."/>
            <person name="Sternberg P.W."/>
        </authorList>
    </citation>
    <scope>NUCLEOTIDE SEQUENCE [LARGE SCALE GENOMIC DNA]</scope>
    <source>
        <strain evidence="15">MT8872</strain>
    </source>
</reference>
<feature type="binding site" evidence="9">
    <location>
        <position position="240"/>
    </location>
    <ligand>
        <name>Zn(2+)</name>
        <dbReference type="ChEBI" id="CHEBI:29105"/>
        <note>catalytic</note>
    </ligand>
</feature>
<dbReference type="SMART" id="SM00235">
    <property type="entry name" value="ZnMc"/>
    <property type="match status" value="1"/>
</dbReference>
<evidence type="ECO:0000256" key="6">
    <source>
        <dbReference type="ARBA" id="ARBA00023049"/>
    </source>
</evidence>
<keyword evidence="3 9" id="KW-0479">Metal-binding</keyword>
<reference evidence="16" key="2">
    <citation type="submission" date="2020-10" db="UniProtKB">
        <authorList>
            <consortium name="WormBaseParasite"/>
        </authorList>
    </citation>
    <scope>IDENTIFICATION</scope>
</reference>
<dbReference type="InterPro" id="IPR024079">
    <property type="entry name" value="MetalloPept_cat_dom_sf"/>
</dbReference>
<dbReference type="SUPFAM" id="SSF49854">
    <property type="entry name" value="Spermadhesin, CUB domain"/>
    <property type="match status" value="1"/>
</dbReference>
<dbReference type="Gene3D" id="3.40.390.10">
    <property type="entry name" value="Collagenase (Catalytic Domain)"/>
    <property type="match status" value="1"/>
</dbReference>
<evidence type="ECO:0000313" key="15">
    <source>
        <dbReference type="Proteomes" id="UP000492821"/>
    </source>
</evidence>
<feature type="binding site" evidence="9">
    <location>
        <position position="230"/>
    </location>
    <ligand>
        <name>Zn(2+)</name>
        <dbReference type="ChEBI" id="CHEBI:29105"/>
        <note>catalytic</note>
    </ligand>
</feature>
<dbReference type="GO" id="GO:0004222">
    <property type="term" value="F:metalloendopeptidase activity"/>
    <property type="evidence" value="ECO:0007669"/>
    <property type="project" value="UniProtKB-UniRule"/>
</dbReference>
<dbReference type="Pfam" id="PF00431">
    <property type="entry name" value="CUB"/>
    <property type="match status" value="1"/>
</dbReference>
<feature type="domain" description="EGF-like" evidence="13">
    <location>
        <begin position="333"/>
        <end position="367"/>
    </location>
</feature>
<dbReference type="CDD" id="cd00054">
    <property type="entry name" value="EGF_CA"/>
    <property type="match status" value="1"/>
</dbReference>
<dbReference type="SMART" id="SM00042">
    <property type="entry name" value="CUB"/>
    <property type="match status" value="1"/>
</dbReference>
<dbReference type="InterPro" id="IPR006026">
    <property type="entry name" value="Peptidase_Metallo"/>
</dbReference>
<evidence type="ECO:0000256" key="10">
    <source>
        <dbReference type="RuleBase" id="RU361183"/>
    </source>
</evidence>
<sequence length="675" mass="75874">MQMIQRVVFVLLFLFQSVPGFAEVLLDEANFDSEVFPVYQALSEQYDSVNEINEYLRGMRELNLLSRKYFGINETSVANDKPVSFGDYVKSLARMPSKPMENPILYQGDIVLNLDQLEDIIENTKDQLSLSDGTPFIRVKRTLTSFESQWWETFPIPYYFRDSEVDQLTVMSAIKMWTDNTCITFEENRNVANAIMFAWGHFCNSNVGKSGGHQKVELGPGCYTPGIVAHEIGHALGLYHEQSRFDRDAFINIDVDNIKEAMIHNYSPVSKDLVMTFGVRYDYGSLMHYDPYGFNKYNRPVITTKDPDYFFTIGQRETIAFADFKKVHYAYCESRCTERLPCQNGGYGCKDKQGCHCPDGFTGELCQLIGPSTDKCGDPMLIASPTPQVLTERGIGTCYHLITAPANETIKFTIKSLNFYPQNVCEHDYLEIKYGDDFSVTGARLCHRGYQSETISTASDVMVIFKSAFVSNWYNLTFELANSNETLTGTSLGTTEQPWITQQTTPYPSKRITVPKLPKTTPMTTTTTTTPMPSTTTTPAPTLVPPPQPATTCPCLSPGFVPYPYPLPYPIPYPYPFPYPYPYPHPNFTLPQPFGPNPTPSPTESKVEELTYLKTTTTKPITMPLSHSVANITVTTVNVSWPFTKCKDFQATATIPFKNSDASSIVQSLGSDLTS</sequence>
<evidence type="ECO:0000313" key="16">
    <source>
        <dbReference type="WBParaSite" id="Pan_g6188.t1"/>
    </source>
</evidence>
<dbReference type="PANTHER" id="PTHR10127">
    <property type="entry name" value="DISCOIDIN, CUB, EGF, LAMININ , AND ZINC METALLOPROTEASE DOMAIN CONTAINING"/>
    <property type="match status" value="1"/>
</dbReference>
<evidence type="ECO:0000259" key="12">
    <source>
        <dbReference type="PROSITE" id="PS01180"/>
    </source>
</evidence>
<feature type="signal peptide" evidence="10">
    <location>
        <begin position="1"/>
        <end position="22"/>
    </location>
</feature>
<evidence type="ECO:0000259" key="13">
    <source>
        <dbReference type="PROSITE" id="PS50026"/>
    </source>
</evidence>
<feature type="domain" description="CUB" evidence="12">
    <location>
        <begin position="376"/>
        <end position="481"/>
    </location>
</feature>
<keyword evidence="5 9" id="KW-0862">Zinc</keyword>
<evidence type="ECO:0000256" key="4">
    <source>
        <dbReference type="ARBA" id="ARBA00022801"/>
    </source>
</evidence>
<evidence type="ECO:0000256" key="11">
    <source>
        <dbReference type="SAM" id="MobiDB-lite"/>
    </source>
</evidence>